<dbReference type="EMBL" id="VFMN01000001">
    <property type="protein sequence ID" value="TQJ10315.1"/>
    <property type="molecule type" value="Genomic_DNA"/>
</dbReference>
<evidence type="ECO:0000313" key="1">
    <source>
        <dbReference type="EMBL" id="TQJ10315.1"/>
    </source>
</evidence>
<comment type="caution">
    <text evidence="1">The sequence shown here is derived from an EMBL/GenBank/DDBJ whole genome shotgun (WGS) entry which is preliminary data.</text>
</comment>
<reference evidence="1 2" key="1">
    <citation type="submission" date="2019-06" db="EMBL/GenBank/DDBJ databases">
        <title>Sequencing the genomes of 1000 actinobacteria strains.</title>
        <authorList>
            <person name="Klenk H.-P."/>
        </authorList>
    </citation>
    <scope>NUCLEOTIDE SEQUENCE [LARGE SCALE GENOMIC DNA]</scope>
    <source>
        <strain evidence="1 2">DSM 18607</strain>
    </source>
</reference>
<dbReference type="RefSeq" id="WP_141849555.1">
    <property type="nucleotide sequence ID" value="NZ_BAAAPR010000015.1"/>
</dbReference>
<proteinExistence type="predicted"/>
<dbReference type="OrthoDB" id="7941246at2"/>
<dbReference type="AlphaFoldDB" id="A0A542E4R5"/>
<protein>
    <submittedName>
        <fullName evidence="1">Nucleoside-diphosphate-sugar epimerase</fullName>
    </submittedName>
</protein>
<organism evidence="1 2">
    <name type="scientific">Lapillicoccus jejuensis</name>
    <dbReference type="NCBI Taxonomy" id="402171"/>
    <lineage>
        <taxon>Bacteria</taxon>
        <taxon>Bacillati</taxon>
        <taxon>Actinomycetota</taxon>
        <taxon>Actinomycetes</taxon>
        <taxon>Micrococcales</taxon>
        <taxon>Intrasporangiaceae</taxon>
        <taxon>Lapillicoccus</taxon>
    </lineage>
</organism>
<dbReference type="InterPro" id="IPR036291">
    <property type="entry name" value="NAD(P)-bd_dom_sf"/>
</dbReference>
<gene>
    <name evidence="1" type="ORF">FB458_3435</name>
</gene>
<accession>A0A542E4R5</accession>
<name>A0A542E4R5_9MICO</name>
<dbReference type="Proteomes" id="UP000317893">
    <property type="component" value="Unassembled WGS sequence"/>
</dbReference>
<dbReference type="SUPFAM" id="SSF51735">
    <property type="entry name" value="NAD(P)-binding Rossmann-fold domains"/>
    <property type="match status" value="1"/>
</dbReference>
<evidence type="ECO:0000313" key="2">
    <source>
        <dbReference type="Proteomes" id="UP000317893"/>
    </source>
</evidence>
<keyword evidence="2" id="KW-1185">Reference proteome</keyword>
<dbReference type="Gene3D" id="3.40.50.720">
    <property type="entry name" value="NAD(P)-binding Rossmann-like Domain"/>
    <property type="match status" value="1"/>
</dbReference>
<sequence length="344" mass="35425">MSARVLVLGGTAWLGGAVARHALAAGHAVDCLARGVSGRVPEGARLVVGDRSTEGAYDALGAGTDPAGDRYDLVVDVSRQPGEVRGALDALADRAARWVFVSSGSVYADHSVLGGGLGGTPLPLLPPLEGDTGGPEQYGEAKVACEDAVRARRGDDALVARSGLIAGYGDPSDRFGYWVGRCALAGQDGRPLLVPASLGQGAQVLDVLDLAAWLVDAGLAGTTGTVDAYGPRRTLGEVVDVAAAVAGFDGERVVVDDDALRGAGVDEFMGPRSLALWLADPAWLGFAAHEDVSARRAGLVARPLEGTTTAALAWEREQGLHRTGRRAGLDRADELALVERLAPR</sequence>